<keyword evidence="5" id="KW-1185">Reference proteome</keyword>
<sequence length="232" mass="26680">MALTKISCIITDDEPFARKGLQGYIEKVDFLDLRGVCEDALQLGRLLQQQPVDLLFLDIQMPHITGIEFLRTQRDPPKVIFTTAYEQYALQGFELDVLDYLVKPISLERFLRAANKAHDFFSSRREATPGADYMFVKADGKLEKILFNQVLFLEGVENYVNIYLPDRKIMTHSTLKAMYERLPSGRFLQTHKSYIAALDKVERIDGNLLHVGRHEVPVSRNFRDAVMAALVR</sequence>
<dbReference type="InterPro" id="IPR007492">
    <property type="entry name" value="LytTR_DNA-bd_dom"/>
</dbReference>
<dbReference type="Gene3D" id="3.40.50.2300">
    <property type="match status" value="1"/>
</dbReference>
<dbReference type="InterPro" id="IPR001789">
    <property type="entry name" value="Sig_transdc_resp-reg_receiver"/>
</dbReference>
<dbReference type="AlphaFoldDB" id="A0A2T7BCY0"/>
<comment type="caution">
    <text evidence="4">The sequence shown here is derived from an EMBL/GenBank/DDBJ whole genome shotgun (WGS) entry which is preliminary data.</text>
</comment>
<evidence type="ECO:0000313" key="5">
    <source>
        <dbReference type="Proteomes" id="UP000244450"/>
    </source>
</evidence>
<dbReference type="GO" id="GO:0000156">
    <property type="term" value="F:phosphorelay response regulator activity"/>
    <property type="evidence" value="ECO:0007669"/>
    <property type="project" value="InterPro"/>
</dbReference>
<keyword evidence="4" id="KW-0238">DNA-binding</keyword>
<dbReference type="InterPro" id="IPR011006">
    <property type="entry name" value="CheY-like_superfamily"/>
</dbReference>
<accession>A0A2T7BCY0</accession>
<evidence type="ECO:0000256" key="1">
    <source>
        <dbReference type="PROSITE-ProRule" id="PRU00169"/>
    </source>
</evidence>
<dbReference type="GO" id="GO:0003677">
    <property type="term" value="F:DNA binding"/>
    <property type="evidence" value="ECO:0007669"/>
    <property type="project" value="UniProtKB-KW"/>
</dbReference>
<organism evidence="4 5">
    <name type="scientific">Chitinophaga parva</name>
    <dbReference type="NCBI Taxonomy" id="2169414"/>
    <lineage>
        <taxon>Bacteria</taxon>
        <taxon>Pseudomonadati</taxon>
        <taxon>Bacteroidota</taxon>
        <taxon>Chitinophagia</taxon>
        <taxon>Chitinophagales</taxon>
        <taxon>Chitinophagaceae</taxon>
        <taxon>Chitinophaga</taxon>
    </lineage>
</organism>
<dbReference type="EMBL" id="QCYK01000003">
    <property type="protein sequence ID" value="PUZ22951.1"/>
    <property type="molecule type" value="Genomic_DNA"/>
</dbReference>
<name>A0A2T7BCY0_9BACT</name>
<dbReference type="Proteomes" id="UP000244450">
    <property type="component" value="Unassembled WGS sequence"/>
</dbReference>
<evidence type="ECO:0000313" key="4">
    <source>
        <dbReference type="EMBL" id="PUZ22951.1"/>
    </source>
</evidence>
<gene>
    <name evidence="4" type="ORF">DCC81_21285</name>
</gene>
<feature type="domain" description="Response regulatory" evidence="2">
    <location>
        <begin position="7"/>
        <end position="118"/>
    </location>
</feature>
<dbReference type="PANTHER" id="PTHR37299">
    <property type="entry name" value="TRANSCRIPTIONAL REGULATOR-RELATED"/>
    <property type="match status" value="1"/>
</dbReference>
<dbReference type="InterPro" id="IPR046947">
    <property type="entry name" value="LytR-like"/>
</dbReference>
<dbReference type="SUPFAM" id="SSF52172">
    <property type="entry name" value="CheY-like"/>
    <property type="match status" value="1"/>
</dbReference>
<dbReference type="Pfam" id="PF04397">
    <property type="entry name" value="LytTR"/>
    <property type="match status" value="1"/>
</dbReference>
<dbReference type="RefSeq" id="WP_108688695.1">
    <property type="nucleotide sequence ID" value="NZ_QCYK01000003.1"/>
</dbReference>
<dbReference type="SMART" id="SM00850">
    <property type="entry name" value="LytTR"/>
    <property type="match status" value="1"/>
</dbReference>
<feature type="domain" description="HTH LytTR-type" evidence="3">
    <location>
        <begin position="134"/>
        <end position="232"/>
    </location>
</feature>
<dbReference type="PANTHER" id="PTHR37299:SF1">
    <property type="entry name" value="STAGE 0 SPORULATION PROTEIN A HOMOLOG"/>
    <property type="match status" value="1"/>
</dbReference>
<feature type="modified residue" description="4-aspartylphosphate" evidence="1">
    <location>
        <position position="58"/>
    </location>
</feature>
<reference evidence="4 5" key="1">
    <citation type="submission" date="2018-04" db="EMBL/GenBank/DDBJ databases">
        <title>Chitinophaga fuyangensis sp. nov., isolated from soil in a chemical factory.</title>
        <authorList>
            <person name="Chen K."/>
        </authorList>
    </citation>
    <scope>NUCLEOTIDE SEQUENCE [LARGE SCALE GENOMIC DNA]</scope>
    <source>
        <strain evidence="4 5">LY-1</strain>
    </source>
</reference>
<keyword evidence="1" id="KW-0597">Phosphoprotein</keyword>
<dbReference type="Gene3D" id="2.40.50.1020">
    <property type="entry name" value="LytTr DNA-binding domain"/>
    <property type="match status" value="1"/>
</dbReference>
<dbReference type="PROSITE" id="PS50930">
    <property type="entry name" value="HTH_LYTTR"/>
    <property type="match status" value="1"/>
</dbReference>
<proteinExistence type="predicted"/>
<dbReference type="OrthoDB" id="9787344at2"/>
<evidence type="ECO:0000259" key="3">
    <source>
        <dbReference type="PROSITE" id="PS50930"/>
    </source>
</evidence>
<protein>
    <submittedName>
        <fullName evidence="4">DNA-binding response regulator</fullName>
    </submittedName>
</protein>
<evidence type="ECO:0000259" key="2">
    <source>
        <dbReference type="PROSITE" id="PS50110"/>
    </source>
</evidence>
<dbReference type="Pfam" id="PF00072">
    <property type="entry name" value="Response_reg"/>
    <property type="match status" value="1"/>
</dbReference>
<dbReference type="SMART" id="SM00448">
    <property type="entry name" value="REC"/>
    <property type="match status" value="1"/>
</dbReference>
<dbReference type="PROSITE" id="PS50110">
    <property type="entry name" value="RESPONSE_REGULATORY"/>
    <property type="match status" value="1"/>
</dbReference>